<dbReference type="KEGG" id="pgin:FRZ67_17895"/>
<dbReference type="AlphaFoldDB" id="A0A5B8VDL7"/>
<protein>
    <submittedName>
        <fullName evidence="1">Class I SAM-dependent methyltransferase</fullName>
    </submittedName>
</protein>
<keyword evidence="1" id="KW-0808">Transferase</keyword>
<keyword evidence="2" id="KW-1185">Reference proteome</keyword>
<reference evidence="1 2" key="1">
    <citation type="journal article" date="2016" name="Int. J. Syst. Evol. Microbiol.">
        <title>Panacibacter ginsenosidivorans gen. nov., sp. nov., with ginsenoside converting activity isolated from soil of a ginseng field.</title>
        <authorList>
            <person name="Siddiqi M.Z."/>
            <person name="Muhammad Shafi S."/>
            <person name="Choi K.D."/>
            <person name="Im W.T."/>
        </authorList>
    </citation>
    <scope>NUCLEOTIDE SEQUENCE [LARGE SCALE GENOMIC DNA]</scope>
    <source>
        <strain evidence="1 2">Gsoil1550</strain>
    </source>
</reference>
<gene>
    <name evidence="1" type="ORF">FRZ67_17895</name>
</gene>
<sequence>MFRQEAKWVGDLLKNIDTIRKPVIANIGSSTALFREALQPHIHEHIFKPLQQKGYPIYHVDVKEDNGVDMVADITQPTFATQHTNAFDIVICTNMLEHVEDINAVVQNLYTACRNNGYLLITVPYKYKKHLDPIDNMFRPTPEEITALFKPGQVQQIAAQIITITERSYYKKKRSHYPLWGYREIAGYYLGIRFKVSGVLLQVKK</sequence>
<evidence type="ECO:0000313" key="1">
    <source>
        <dbReference type="EMBL" id="QEC69093.1"/>
    </source>
</evidence>
<proteinExistence type="predicted"/>
<keyword evidence="1" id="KW-0489">Methyltransferase</keyword>
<dbReference type="OrthoDB" id="9805171at2"/>
<dbReference type="Gene3D" id="3.40.50.150">
    <property type="entry name" value="Vaccinia Virus protein VP39"/>
    <property type="match status" value="1"/>
</dbReference>
<dbReference type="GO" id="GO:0008168">
    <property type="term" value="F:methyltransferase activity"/>
    <property type="evidence" value="ECO:0007669"/>
    <property type="project" value="UniProtKB-KW"/>
</dbReference>
<dbReference type="EMBL" id="CP042435">
    <property type="protein sequence ID" value="QEC69093.1"/>
    <property type="molecule type" value="Genomic_DNA"/>
</dbReference>
<dbReference type="InterPro" id="IPR029063">
    <property type="entry name" value="SAM-dependent_MTases_sf"/>
</dbReference>
<dbReference type="GO" id="GO:0032259">
    <property type="term" value="P:methylation"/>
    <property type="evidence" value="ECO:0007669"/>
    <property type="project" value="UniProtKB-KW"/>
</dbReference>
<dbReference type="Pfam" id="PF13489">
    <property type="entry name" value="Methyltransf_23"/>
    <property type="match status" value="1"/>
</dbReference>
<name>A0A5B8VDL7_9BACT</name>
<accession>A0A5B8VDL7</accession>
<evidence type="ECO:0000313" key="2">
    <source>
        <dbReference type="Proteomes" id="UP000321533"/>
    </source>
</evidence>
<dbReference type="Proteomes" id="UP000321533">
    <property type="component" value="Chromosome"/>
</dbReference>
<dbReference type="SUPFAM" id="SSF53335">
    <property type="entry name" value="S-adenosyl-L-methionine-dependent methyltransferases"/>
    <property type="match status" value="1"/>
</dbReference>
<dbReference type="RefSeq" id="WP_147191801.1">
    <property type="nucleotide sequence ID" value="NZ_CP042435.1"/>
</dbReference>
<organism evidence="1 2">
    <name type="scientific">Panacibacter ginsenosidivorans</name>
    <dbReference type="NCBI Taxonomy" id="1813871"/>
    <lineage>
        <taxon>Bacteria</taxon>
        <taxon>Pseudomonadati</taxon>
        <taxon>Bacteroidota</taxon>
        <taxon>Chitinophagia</taxon>
        <taxon>Chitinophagales</taxon>
        <taxon>Chitinophagaceae</taxon>
        <taxon>Panacibacter</taxon>
    </lineage>
</organism>